<proteinExistence type="inferred from homology"/>
<keyword evidence="3 5" id="KW-0346">Stress response</keyword>
<dbReference type="Gene3D" id="1.10.10.10">
    <property type="entry name" value="Winged helix-like DNA-binding domain superfamily/Winged helix DNA-binding domain"/>
    <property type="match status" value="1"/>
</dbReference>
<dbReference type="InterPro" id="IPR029016">
    <property type="entry name" value="GAF-like_dom_sf"/>
</dbReference>
<feature type="domain" description="Heat-inducible transcription repressor HrcA C-terminal" evidence="6">
    <location>
        <begin position="86"/>
        <end position="227"/>
    </location>
</feature>
<comment type="function">
    <text evidence="5">Negative regulator of class I heat shock genes (grpE-dnaK-dnaJ and groELS operons). Prevents heat-shock induction of these operons.</text>
</comment>
<keyword evidence="4 5" id="KW-0804">Transcription</keyword>
<organism evidence="7 8">
    <name type="scientific">Candidatus Saganbacteria bacterium CG08_land_8_20_14_0_20_45_16</name>
    <dbReference type="NCBI Taxonomy" id="2014293"/>
    <lineage>
        <taxon>Bacteria</taxon>
        <taxon>Bacillati</taxon>
        <taxon>Saganbacteria</taxon>
    </lineage>
</organism>
<reference evidence="7 8" key="1">
    <citation type="submission" date="2017-09" db="EMBL/GenBank/DDBJ databases">
        <title>Depth-based differentiation of microbial function through sediment-hosted aquifers and enrichment of novel symbionts in the deep terrestrial subsurface.</title>
        <authorList>
            <person name="Probst A.J."/>
            <person name="Ladd B."/>
            <person name="Jarett J.K."/>
            <person name="Geller-Mcgrath D.E."/>
            <person name="Sieber C.M."/>
            <person name="Emerson J.B."/>
            <person name="Anantharaman K."/>
            <person name="Thomas B.C."/>
            <person name="Malmstrom R."/>
            <person name="Stieglmeier M."/>
            <person name="Klingl A."/>
            <person name="Woyke T."/>
            <person name="Ryan C.M."/>
            <person name="Banfield J.F."/>
        </authorList>
    </citation>
    <scope>NUCLEOTIDE SEQUENCE [LARGE SCALE GENOMIC DNA]</scope>
    <source>
        <strain evidence="7">CG08_land_8_20_14_0_20_45_16</strain>
    </source>
</reference>
<comment type="similarity">
    <text evidence="5">Belongs to the HrcA family.</text>
</comment>
<evidence type="ECO:0000313" key="7">
    <source>
        <dbReference type="EMBL" id="PIS29314.1"/>
    </source>
</evidence>
<dbReference type="InterPro" id="IPR036388">
    <property type="entry name" value="WH-like_DNA-bd_sf"/>
</dbReference>
<evidence type="ECO:0000256" key="5">
    <source>
        <dbReference type="HAMAP-Rule" id="MF_00081"/>
    </source>
</evidence>
<gene>
    <name evidence="5" type="primary">hrcA</name>
    <name evidence="7" type="ORF">COT42_05785</name>
</gene>
<protein>
    <recommendedName>
        <fullName evidence="5">Heat-inducible transcription repressor HrcA</fullName>
    </recommendedName>
</protein>
<dbReference type="Gene3D" id="3.30.450.40">
    <property type="match status" value="1"/>
</dbReference>
<name>A0A2H0XWK1_UNCSA</name>
<evidence type="ECO:0000256" key="2">
    <source>
        <dbReference type="ARBA" id="ARBA00023015"/>
    </source>
</evidence>
<dbReference type="Proteomes" id="UP000231343">
    <property type="component" value="Unassembled WGS sequence"/>
</dbReference>
<sequence length="248" mass="28270">MNSEINERKQKILKAIIKDYQHTAEPVGSRIISKKYLPNLSPATIRNEMTELEEAGLIMQMHTSSGRVPTDKGYRFYVDHLMKALRPTNKEETMIKQSFAIKSNLDQILHQTAKLLSHTLDYTVIVVNISSQHKIFSAGTSSLLHQPEFRNINQMQKILELLEEEELLTEIVEEYTLPQEVNIKIGSENNHKEIRECSVVISSYEIDEKPIGSIGIIGPTRMYYSKVASLVDYVAKELSNVFATGEFL</sequence>
<evidence type="ECO:0000256" key="4">
    <source>
        <dbReference type="ARBA" id="ARBA00023163"/>
    </source>
</evidence>
<dbReference type="SUPFAM" id="SSF46785">
    <property type="entry name" value="Winged helix' DNA-binding domain"/>
    <property type="match status" value="1"/>
</dbReference>
<dbReference type="InterPro" id="IPR036390">
    <property type="entry name" value="WH_DNA-bd_sf"/>
</dbReference>
<accession>A0A2H0XWK1</accession>
<evidence type="ECO:0000256" key="1">
    <source>
        <dbReference type="ARBA" id="ARBA00022491"/>
    </source>
</evidence>
<dbReference type="InterPro" id="IPR002571">
    <property type="entry name" value="HrcA"/>
</dbReference>
<evidence type="ECO:0000313" key="8">
    <source>
        <dbReference type="Proteomes" id="UP000231343"/>
    </source>
</evidence>
<keyword evidence="2 5" id="KW-0805">Transcription regulation</keyword>
<keyword evidence="1 5" id="KW-0678">Repressor</keyword>
<dbReference type="GO" id="GO:0003677">
    <property type="term" value="F:DNA binding"/>
    <property type="evidence" value="ECO:0007669"/>
    <property type="project" value="InterPro"/>
</dbReference>
<dbReference type="InterPro" id="IPR021153">
    <property type="entry name" value="HrcA_C"/>
</dbReference>
<evidence type="ECO:0000256" key="3">
    <source>
        <dbReference type="ARBA" id="ARBA00023016"/>
    </source>
</evidence>
<dbReference type="HAMAP" id="MF_00081">
    <property type="entry name" value="HrcA"/>
    <property type="match status" value="1"/>
</dbReference>
<dbReference type="SUPFAM" id="SSF55781">
    <property type="entry name" value="GAF domain-like"/>
    <property type="match status" value="1"/>
</dbReference>
<dbReference type="GO" id="GO:0045892">
    <property type="term" value="P:negative regulation of DNA-templated transcription"/>
    <property type="evidence" value="ECO:0007669"/>
    <property type="project" value="UniProtKB-UniRule"/>
</dbReference>
<dbReference type="PANTHER" id="PTHR34824:SF1">
    <property type="entry name" value="HEAT-INDUCIBLE TRANSCRIPTION REPRESSOR HRCA"/>
    <property type="match status" value="1"/>
</dbReference>
<evidence type="ECO:0000259" key="6">
    <source>
        <dbReference type="Pfam" id="PF01628"/>
    </source>
</evidence>
<dbReference type="PANTHER" id="PTHR34824">
    <property type="entry name" value="HEAT-INDUCIBLE TRANSCRIPTION REPRESSOR HRCA"/>
    <property type="match status" value="1"/>
</dbReference>
<dbReference type="Pfam" id="PF01628">
    <property type="entry name" value="HrcA"/>
    <property type="match status" value="1"/>
</dbReference>
<dbReference type="AlphaFoldDB" id="A0A2H0XWK1"/>
<dbReference type="EMBL" id="PEYM01000090">
    <property type="protein sequence ID" value="PIS29314.1"/>
    <property type="molecule type" value="Genomic_DNA"/>
</dbReference>
<comment type="caution">
    <text evidence="7">The sequence shown here is derived from an EMBL/GenBank/DDBJ whole genome shotgun (WGS) entry which is preliminary data.</text>
</comment>